<organism evidence="2 3">
    <name type="scientific">Desulfonatronospira thiodismutans ASO3-1</name>
    <dbReference type="NCBI Taxonomy" id="555779"/>
    <lineage>
        <taxon>Bacteria</taxon>
        <taxon>Pseudomonadati</taxon>
        <taxon>Thermodesulfobacteriota</taxon>
        <taxon>Desulfovibrionia</taxon>
        <taxon>Desulfovibrionales</taxon>
        <taxon>Desulfonatronovibrionaceae</taxon>
        <taxon>Desulfonatronospira</taxon>
    </lineage>
</organism>
<dbReference type="RefSeq" id="WP_008871093.1">
    <property type="nucleotide sequence ID" value="NZ_ACJN02000003.1"/>
</dbReference>
<name>D6SSS8_9BACT</name>
<dbReference type="EMBL" id="ACJN02000003">
    <property type="protein sequence ID" value="EFI33744.1"/>
    <property type="molecule type" value="Genomic_DNA"/>
</dbReference>
<dbReference type="InterPro" id="IPR036513">
    <property type="entry name" value="STAS_dom_sf"/>
</dbReference>
<dbReference type="PANTHER" id="PTHR35849">
    <property type="entry name" value="BLR2341 PROTEIN"/>
    <property type="match status" value="1"/>
</dbReference>
<comment type="caution">
    <text evidence="2">The sequence shown here is derived from an EMBL/GenBank/DDBJ whole genome shotgun (WGS) entry which is preliminary data.</text>
</comment>
<dbReference type="InterPro" id="IPR002645">
    <property type="entry name" value="STAS_dom"/>
</dbReference>
<dbReference type="Pfam" id="PF13466">
    <property type="entry name" value="STAS_2"/>
    <property type="match status" value="1"/>
</dbReference>
<feature type="domain" description="STAS" evidence="1">
    <location>
        <begin position="1"/>
        <end position="92"/>
    </location>
</feature>
<dbReference type="InterPro" id="IPR058548">
    <property type="entry name" value="MlaB-like_STAS"/>
</dbReference>
<keyword evidence="3" id="KW-1185">Reference proteome</keyword>
<evidence type="ECO:0000259" key="1">
    <source>
        <dbReference type="PROSITE" id="PS50801"/>
    </source>
</evidence>
<sequence>MNNSMQQNDIQILKLTGDCSVQNATEVLQLFSQALETAQSLALDLSEVEKSDISLMQIICAAHQSFAAREKCIRLSGLPSEPVMETWKSGGFGQVCLFGREECLFKEVGVNG</sequence>
<evidence type="ECO:0000313" key="2">
    <source>
        <dbReference type="EMBL" id="EFI33744.1"/>
    </source>
</evidence>
<protein>
    <submittedName>
        <fullName evidence="2">Anti-sigma-factor antagonist</fullName>
    </submittedName>
</protein>
<evidence type="ECO:0000313" key="3">
    <source>
        <dbReference type="Proteomes" id="UP000005496"/>
    </source>
</evidence>
<accession>D6SSS8</accession>
<gene>
    <name evidence="2" type="ORF">Dthio_PD1083</name>
</gene>
<dbReference type="SUPFAM" id="SSF52091">
    <property type="entry name" value="SpoIIaa-like"/>
    <property type="match status" value="1"/>
</dbReference>
<dbReference type="Gene3D" id="3.30.750.24">
    <property type="entry name" value="STAS domain"/>
    <property type="match status" value="1"/>
</dbReference>
<dbReference type="PANTHER" id="PTHR35849:SF2">
    <property type="entry name" value="BLR2341 PROTEIN"/>
    <property type="match status" value="1"/>
</dbReference>
<dbReference type="AlphaFoldDB" id="D6SSS8"/>
<dbReference type="Proteomes" id="UP000005496">
    <property type="component" value="Unassembled WGS sequence"/>
</dbReference>
<reference evidence="2" key="1">
    <citation type="submission" date="2010-05" db="EMBL/GenBank/DDBJ databases">
        <title>The draft genome of Desulfonatronospira thiodismutans ASO3-1.</title>
        <authorList>
            <consortium name="US DOE Joint Genome Institute (JGI-PGF)"/>
            <person name="Lucas S."/>
            <person name="Copeland A."/>
            <person name="Lapidus A."/>
            <person name="Cheng J.-F."/>
            <person name="Bruce D."/>
            <person name="Goodwin L."/>
            <person name="Pitluck S."/>
            <person name="Chertkov O."/>
            <person name="Brettin T."/>
            <person name="Detter J.C."/>
            <person name="Han C."/>
            <person name="Land M.L."/>
            <person name="Hauser L."/>
            <person name="Kyrpides N."/>
            <person name="Mikhailova N."/>
            <person name="Muyzer G."/>
            <person name="Woyke T."/>
        </authorList>
    </citation>
    <scope>NUCLEOTIDE SEQUENCE [LARGE SCALE GENOMIC DNA]</scope>
    <source>
        <strain evidence="2">ASO3-1</strain>
    </source>
</reference>
<proteinExistence type="predicted"/>
<dbReference type="InterPro" id="IPR052746">
    <property type="entry name" value="MlaB_ABC_Transporter"/>
</dbReference>
<dbReference type="PROSITE" id="PS50801">
    <property type="entry name" value="STAS"/>
    <property type="match status" value="1"/>
</dbReference>